<evidence type="ECO:0000256" key="5">
    <source>
        <dbReference type="ARBA" id="ARBA00012744"/>
    </source>
</evidence>
<dbReference type="FunFam" id="3.20.20.300:FF:000002">
    <property type="entry name" value="Probable beta-glucosidase"/>
    <property type="match status" value="1"/>
</dbReference>
<evidence type="ECO:0000256" key="9">
    <source>
        <dbReference type="ARBA" id="ARBA00023001"/>
    </source>
</evidence>
<comment type="caution">
    <text evidence="21">The sequence shown here is derived from an EMBL/GenBank/DDBJ whole genome shotgun (WGS) entry which is preliminary data.</text>
</comment>
<keyword evidence="10" id="KW-0325">Glycoprotein</keyword>
<accession>A0A9P4YT70</accession>
<dbReference type="InterPro" id="IPR026891">
    <property type="entry name" value="Fn3-like"/>
</dbReference>
<evidence type="ECO:0000256" key="1">
    <source>
        <dbReference type="ARBA" id="ARBA00000448"/>
    </source>
</evidence>
<dbReference type="InterPro" id="IPR001764">
    <property type="entry name" value="Glyco_hydro_3_N"/>
</dbReference>
<keyword evidence="19" id="KW-0472">Membrane</keyword>
<keyword evidence="7" id="KW-0732">Signal</keyword>
<dbReference type="Proteomes" id="UP000749293">
    <property type="component" value="Unassembled WGS sequence"/>
</dbReference>
<dbReference type="OrthoDB" id="416222at2759"/>
<feature type="transmembrane region" description="Helical" evidence="19">
    <location>
        <begin position="38"/>
        <end position="59"/>
    </location>
</feature>
<keyword evidence="19" id="KW-0812">Transmembrane</keyword>
<keyword evidence="11" id="KW-0119">Carbohydrate metabolism</keyword>
<comment type="similarity">
    <text evidence="4">Belongs to the glycosyl hydrolase 3 family.</text>
</comment>
<dbReference type="GO" id="GO:0030245">
    <property type="term" value="P:cellulose catabolic process"/>
    <property type="evidence" value="ECO:0007669"/>
    <property type="project" value="UniProtKB-KW"/>
</dbReference>
<evidence type="ECO:0000256" key="16">
    <source>
        <dbReference type="ARBA" id="ARBA00083231"/>
    </source>
</evidence>
<evidence type="ECO:0000256" key="15">
    <source>
        <dbReference type="ARBA" id="ARBA00078013"/>
    </source>
</evidence>
<dbReference type="Pfam" id="PF00933">
    <property type="entry name" value="Glyco_hydro_3"/>
    <property type="match status" value="1"/>
</dbReference>
<evidence type="ECO:0000313" key="21">
    <source>
        <dbReference type="EMBL" id="KAF4122663.1"/>
    </source>
</evidence>
<feature type="domain" description="Fibronectin type III-like" evidence="20">
    <location>
        <begin position="769"/>
        <end position="854"/>
    </location>
</feature>
<evidence type="ECO:0000256" key="7">
    <source>
        <dbReference type="ARBA" id="ARBA00022729"/>
    </source>
</evidence>
<name>A0A9P4YT70_9HYPO</name>
<evidence type="ECO:0000256" key="10">
    <source>
        <dbReference type="ARBA" id="ARBA00023180"/>
    </source>
</evidence>
<keyword evidence="8" id="KW-0378">Hydrolase</keyword>
<dbReference type="SMART" id="SM01217">
    <property type="entry name" value="Fn3_like"/>
    <property type="match status" value="1"/>
</dbReference>
<keyword evidence="12" id="KW-0326">Glycosidase</keyword>
<proteinExistence type="inferred from homology"/>
<dbReference type="PRINTS" id="PR00133">
    <property type="entry name" value="GLHYDRLASE3"/>
</dbReference>
<sequence length="865" mass="91440">MPSNDAPAEKQGQPHHGPAGFLASLTTRFPILKTKRGLALVIGLPVLIVAGGLCGLVALNGRSSGGRARDGDAITDDGYFYGQSPPVYPSPPMKADTDDDGLGDALGRAKEMVSNMTLEEKVSVTTGGSLGNGCHGAVRSVDRLEFPGLCLCDAGNGLRATDFVSSYPSGIHAGASWNRDLAHSRARAMGAEFRKKGVNIHLGPVAGPLGRIALGGRNWEGFGSDPYLSGVFTYESVIGMQEQGVIATTKHFIGNEQETHRNPVDDVESVSSNIDDKTMHELPFQDAVRAGSGAIMCSYQRINNSYGCANSKTLNGLLKTELGFQGFVVSDWDAQHAGYPTALAGMDLAMPDSDGFWGDRLVEAVRNGTVPESRVDDMAHRILAAWYLRGQDGDFPAPGRGMPVSLDDAHEVVEARDPDERGTRFRGAVEGHVLVKNTKGTLPLGSPRQLSVFGYSAKSPDVFAPVRGGVGPKYRWAFGAEPVSGEEVSAGFGGHPFAQLSATGMNGTMLSGGGSGSTTPALFVSPLEALKMRAAQNGTAMLYDLTSADPVVSTASDACIVLGNAWASEGYDRPAARDDYTDGLVRRVADRCGRTVVVLHNAGARLVDGFVDHPNVSAIIMAHLPGEETGAALVSLLYGDDNFSGKLPYTVGRNETDYGAILGPSRAGGGEDRYAGFPQSNFSEGVYIDHHHFRRGGIEPRYEFGFGLSYTSFSQSNLSVGVVGSGSGDGPPAEWPTGDVVQGGQRDLWDTIATVEATVTNDGGVHGGEVVQVYVDRPGGGDDVAGDDGSGESGGNGQPRLRVLRGFSKHFLDPGESQQARFNLTRRDLSVWSTGEQKWHLQRGEYTVHLGNSSSTLPLSETFVL</sequence>
<protein>
    <recommendedName>
        <fullName evidence="14">Beta-glucosidase cel3A</fullName>
        <ecNumber evidence="5">3.2.1.21</ecNumber>
    </recommendedName>
    <alternativeName>
        <fullName evidence="15">Beta-D-glucoside glucohydrolase cel3A</fullName>
    </alternativeName>
    <alternativeName>
        <fullName evidence="17">Cellobiase cel3A</fullName>
    </alternativeName>
    <alternativeName>
        <fullName evidence="16">Gentiobiase cel3A</fullName>
    </alternativeName>
</protein>
<dbReference type="Gene3D" id="3.20.20.300">
    <property type="entry name" value="Glycoside hydrolase, family 3, N-terminal domain"/>
    <property type="match status" value="1"/>
</dbReference>
<dbReference type="GO" id="GO:0008422">
    <property type="term" value="F:beta-glucosidase activity"/>
    <property type="evidence" value="ECO:0007669"/>
    <property type="project" value="UniProtKB-EC"/>
</dbReference>
<evidence type="ECO:0000256" key="3">
    <source>
        <dbReference type="ARBA" id="ARBA00004987"/>
    </source>
</evidence>
<dbReference type="InterPro" id="IPR036962">
    <property type="entry name" value="Glyco_hydro_3_N_sf"/>
</dbReference>
<dbReference type="Pfam" id="PF14310">
    <property type="entry name" value="Fn3-like"/>
    <property type="match status" value="1"/>
</dbReference>
<evidence type="ECO:0000256" key="4">
    <source>
        <dbReference type="ARBA" id="ARBA00005336"/>
    </source>
</evidence>
<dbReference type="SUPFAM" id="SSF51445">
    <property type="entry name" value="(Trans)glycosidases"/>
    <property type="match status" value="1"/>
</dbReference>
<dbReference type="AlphaFoldDB" id="A0A9P4YT70"/>
<dbReference type="GO" id="GO:0005576">
    <property type="term" value="C:extracellular region"/>
    <property type="evidence" value="ECO:0007669"/>
    <property type="project" value="UniProtKB-SubCell"/>
</dbReference>
<evidence type="ECO:0000313" key="22">
    <source>
        <dbReference type="Proteomes" id="UP000749293"/>
    </source>
</evidence>
<comment type="subcellular location">
    <subcellularLocation>
        <location evidence="2">Secreted</location>
    </subcellularLocation>
</comment>
<dbReference type="GeneID" id="55973193"/>
<evidence type="ECO:0000256" key="18">
    <source>
        <dbReference type="SAM" id="MobiDB-lite"/>
    </source>
</evidence>
<evidence type="ECO:0000256" key="8">
    <source>
        <dbReference type="ARBA" id="ARBA00022801"/>
    </source>
</evidence>
<evidence type="ECO:0000259" key="20">
    <source>
        <dbReference type="SMART" id="SM01217"/>
    </source>
</evidence>
<dbReference type="RefSeq" id="XP_035321315.1">
    <property type="nucleotide sequence ID" value="XM_035468935.1"/>
</dbReference>
<reference evidence="21" key="1">
    <citation type="submission" date="2020-03" db="EMBL/GenBank/DDBJ databases">
        <title>Site-based positive gene gene selection in Geosmithia morbida across the United States reveals a broad range of putative effectors and factors for local host and environmental adapation.</title>
        <authorList>
            <person name="Onufrak A."/>
            <person name="Murdoch R.W."/>
            <person name="Gazis R."/>
            <person name="Huff M."/>
            <person name="Staton M."/>
            <person name="Klingeman W."/>
            <person name="Hadziabdic D."/>
        </authorList>
    </citation>
    <scope>NUCLEOTIDE SEQUENCE</scope>
    <source>
        <strain evidence="21">1262</strain>
    </source>
</reference>
<organism evidence="21 22">
    <name type="scientific">Geosmithia morbida</name>
    <dbReference type="NCBI Taxonomy" id="1094350"/>
    <lineage>
        <taxon>Eukaryota</taxon>
        <taxon>Fungi</taxon>
        <taxon>Dikarya</taxon>
        <taxon>Ascomycota</taxon>
        <taxon>Pezizomycotina</taxon>
        <taxon>Sordariomycetes</taxon>
        <taxon>Hypocreomycetidae</taxon>
        <taxon>Hypocreales</taxon>
        <taxon>Bionectriaceae</taxon>
        <taxon>Geosmithia</taxon>
    </lineage>
</organism>
<keyword evidence="19" id="KW-1133">Transmembrane helix</keyword>
<evidence type="ECO:0000256" key="17">
    <source>
        <dbReference type="ARBA" id="ARBA00083611"/>
    </source>
</evidence>
<keyword evidence="13" id="KW-0624">Polysaccharide degradation</keyword>
<evidence type="ECO:0000256" key="12">
    <source>
        <dbReference type="ARBA" id="ARBA00023295"/>
    </source>
</evidence>
<dbReference type="InterPro" id="IPR013783">
    <property type="entry name" value="Ig-like_fold"/>
</dbReference>
<dbReference type="Gene3D" id="2.60.40.10">
    <property type="entry name" value="Immunoglobulins"/>
    <property type="match status" value="1"/>
</dbReference>
<comment type="catalytic activity">
    <reaction evidence="1">
        <text>Hydrolysis of terminal, non-reducing beta-D-glucosyl residues with release of beta-D-glucose.</text>
        <dbReference type="EC" id="3.2.1.21"/>
    </reaction>
</comment>
<keyword evidence="22" id="KW-1185">Reference proteome</keyword>
<comment type="pathway">
    <text evidence="3">Glycan metabolism; cellulose degradation.</text>
</comment>
<evidence type="ECO:0000256" key="6">
    <source>
        <dbReference type="ARBA" id="ARBA00022525"/>
    </source>
</evidence>
<evidence type="ECO:0000256" key="2">
    <source>
        <dbReference type="ARBA" id="ARBA00004613"/>
    </source>
</evidence>
<dbReference type="InterPro" id="IPR002772">
    <property type="entry name" value="Glyco_hydro_3_C"/>
</dbReference>
<evidence type="ECO:0000256" key="19">
    <source>
        <dbReference type="SAM" id="Phobius"/>
    </source>
</evidence>
<gene>
    <name evidence="21" type="ORF">GMORB2_6970</name>
</gene>
<dbReference type="EMBL" id="JAANYQ010000008">
    <property type="protein sequence ID" value="KAF4122663.1"/>
    <property type="molecule type" value="Genomic_DNA"/>
</dbReference>
<keyword evidence="6" id="KW-0964">Secreted</keyword>
<dbReference type="SUPFAM" id="SSF52279">
    <property type="entry name" value="Beta-D-glucan exohydrolase, C-terminal domain"/>
    <property type="match status" value="1"/>
</dbReference>
<evidence type="ECO:0000256" key="14">
    <source>
        <dbReference type="ARBA" id="ARBA00070030"/>
    </source>
</evidence>
<dbReference type="PANTHER" id="PTHR42715">
    <property type="entry name" value="BETA-GLUCOSIDASE"/>
    <property type="match status" value="1"/>
</dbReference>
<evidence type="ECO:0000256" key="13">
    <source>
        <dbReference type="ARBA" id="ARBA00023326"/>
    </source>
</evidence>
<feature type="region of interest" description="Disordered" evidence="18">
    <location>
        <begin position="776"/>
        <end position="799"/>
    </location>
</feature>
<dbReference type="EC" id="3.2.1.21" evidence="5"/>
<keyword evidence="9" id="KW-0136">Cellulose degradation</keyword>
<dbReference type="Gene3D" id="3.40.50.1700">
    <property type="entry name" value="Glycoside hydrolase family 3 C-terminal domain"/>
    <property type="match status" value="1"/>
</dbReference>
<dbReference type="Pfam" id="PF01915">
    <property type="entry name" value="Glyco_hydro_3_C"/>
    <property type="match status" value="1"/>
</dbReference>
<dbReference type="InterPro" id="IPR050288">
    <property type="entry name" value="Cellulose_deg_GH3"/>
</dbReference>
<dbReference type="InterPro" id="IPR036881">
    <property type="entry name" value="Glyco_hydro_3_C_sf"/>
</dbReference>
<dbReference type="PANTHER" id="PTHR42715:SF5">
    <property type="entry name" value="BETA-GLUCOSIDASE M-RELATED"/>
    <property type="match status" value="1"/>
</dbReference>
<evidence type="ECO:0000256" key="11">
    <source>
        <dbReference type="ARBA" id="ARBA00023277"/>
    </source>
</evidence>
<dbReference type="InterPro" id="IPR017853">
    <property type="entry name" value="GH"/>
</dbReference>